<reference evidence="3" key="1">
    <citation type="journal article" date="2013" name="Nature">
        <title>Pan genome of the phytoplankton Emiliania underpins its global distribution.</title>
        <authorList>
            <person name="Read B.A."/>
            <person name="Kegel J."/>
            <person name="Klute M.J."/>
            <person name="Kuo A."/>
            <person name="Lefebvre S.C."/>
            <person name="Maumus F."/>
            <person name="Mayer C."/>
            <person name="Miller J."/>
            <person name="Monier A."/>
            <person name="Salamov A."/>
            <person name="Young J."/>
            <person name="Aguilar M."/>
            <person name="Claverie J.M."/>
            <person name="Frickenhaus S."/>
            <person name="Gonzalez K."/>
            <person name="Herman E.K."/>
            <person name="Lin Y.C."/>
            <person name="Napier J."/>
            <person name="Ogata H."/>
            <person name="Sarno A.F."/>
            <person name="Shmutz J."/>
            <person name="Schroeder D."/>
            <person name="de Vargas C."/>
            <person name="Verret F."/>
            <person name="von Dassow P."/>
            <person name="Valentin K."/>
            <person name="Van de Peer Y."/>
            <person name="Wheeler G."/>
            <person name="Dacks J.B."/>
            <person name="Delwiche C.F."/>
            <person name="Dyhrman S.T."/>
            <person name="Glockner G."/>
            <person name="John U."/>
            <person name="Richards T."/>
            <person name="Worden A.Z."/>
            <person name="Zhang X."/>
            <person name="Grigoriev I.V."/>
            <person name="Allen A.E."/>
            <person name="Bidle K."/>
            <person name="Borodovsky M."/>
            <person name="Bowler C."/>
            <person name="Brownlee C."/>
            <person name="Cock J.M."/>
            <person name="Elias M."/>
            <person name="Gladyshev V.N."/>
            <person name="Groth M."/>
            <person name="Guda C."/>
            <person name="Hadaegh A."/>
            <person name="Iglesias-Rodriguez M.D."/>
            <person name="Jenkins J."/>
            <person name="Jones B.M."/>
            <person name="Lawson T."/>
            <person name="Leese F."/>
            <person name="Lindquist E."/>
            <person name="Lobanov A."/>
            <person name="Lomsadze A."/>
            <person name="Malik S.B."/>
            <person name="Marsh M.E."/>
            <person name="Mackinder L."/>
            <person name="Mock T."/>
            <person name="Mueller-Roeber B."/>
            <person name="Pagarete A."/>
            <person name="Parker M."/>
            <person name="Probert I."/>
            <person name="Quesneville H."/>
            <person name="Raines C."/>
            <person name="Rensing S.A."/>
            <person name="Riano-Pachon D.M."/>
            <person name="Richier S."/>
            <person name="Rokitta S."/>
            <person name="Shiraiwa Y."/>
            <person name="Soanes D.M."/>
            <person name="van der Giezen M."/>
            <person name="Wahlund T.M."/>
            <person name="Williams B."/>
            <person name="Wilson W."/>
            <person name="Wolfe G."/>
            <person name="Wurch L.L."/>
        </authorList>
    </citation>
    <scope>NUCLEOTIDE SEQUENCE</scope>
</reference>
<dbReference type="eggNOG" id="ENOG502S1YT">
    <property type="taxonomic scope" value="Eukaryota"/>
</dbReference>
<feature type="region of interest" description="Disordered" evidence="1">
    <location>
        <begin position="155"/>
        <end position="185"/>
    </location>
</feature>
<proteinExistence type="predicted"/>
<evidence type="ECO:0000256" key="1">
    <source>
        <dbReference type="SAM" id="MobiDB-lite"/>
    </source>
</evidence>
<evidence type="ECO:0000313" key="3">
    <source>
        <dbReference type="Proteomes" id="UP000013827"/>
    </source>
</evidence>
<feature type="compositionally biased region" description="Basic and acidic residues" evidence="1">
    <location>
        <begin position="22"/>
        <end position="32"/>
    </location>
</feature>
<protein>
    <submittedName>
        <fullName evidence="2">Uncharacterized protein</fullName>
    </submittedName>
</protein>
<dbReference type="EnsemblProtists" id="EOD12647">
    <property type="protein sequence ID" value="EOD12647"/>
    <property type="gene ID" value="EMIHUDRAFT_104156"/>
</dbReference>
<dbReference type="SUPFAM" id="SSF51197">
    <property type="entry name" value="Clavaminate synthase-like"/>
    <property type="match status" value="1"/>
</dbReference>
<keyword evidence="3" id="KW-1185">Reference proteome</keyword>
<dbReference type="PANTHER" id="PTHR37563">
    <property type="entry name" value="PHYTANOYL-COA DIOXYGENASE FAMILY PROTEIN (AFU_ORTHOLOGUE AFUA_2G03330)"/>
    <property type="match status" value="1"/>
</dbReference>
<dbReference type="GeneID" id="17258746"/>
<dbReference type="Pfam" id="PF05721">
    <property type="entry name" value="PhyH"/>
    <property type="match status" value="1"/>
</dbReference>
<dbReference type="PANTHER" id="PTHR37563:SF2">
    <property type="entry name" value="PHYTANOYL-COA DIOXYGENASE FAMILY PROTEIN (AFU_ORTHOLOGUE AFUA_2G03330)"/>
    <property type="match status" value="1"/>
</dbReference>
<dbReference type="InterPro" id="IPR008775">
    <property type="entry name" value="Phytyl_CoA_dOase-like"/>
</dbReference>
<accession>A0A0D3IN12</accession>
<name>A0A0D3IN12_EMIH1</name>
<dbReference type="Gene3D" id="2.60.120.620">
    <property type="entry name" value="q2cbj1_9rhob like domain"/>
    <property type="match status" value="1"/>
</dbReference>
<dbReference type="HOGENOM" id="CLU_256743_0_0_1"/>
<feature type="region of interest" description="Disordered" evidence="1">
    <location>
        <begin position="1"/>
        <end position="43"/>
    </location>
</feature>
<dbReference type="RefSeq" id="XP_005765076.1">
    <property type="nucleotide sequence ID" value="XM_005765019.1"/>
</dbReference>
<feature type="region of interest" description="Disordered" evidence="1">
    <location>
        <begin position="375"/>
        <end position="426"/>
    </location>
</feature>
<sequence length="1365" mass="147902">MPSPDAAARHTGAGVARRQAHHERMRDERAREAAAGNAELPPEDDAVEMASAAQLLDRVAEAGPNYTLLCSKETKAKRRKRKREDVRAALNGHTVLPTGSRLEIFCDTERWYPATVMGREEDVDGRIVHEVEYDGYPDRRWWHMLDDERWRAVPEQAGTGAGGGAADVDGDAAMDRADGEGARAVRDAENTFEAAEARPAPPPARRGVRRSALADVLEAEDDERQDEAARGDEQPMLAPHGPALSVQLRRVRLQLREFLATQAAAVKSVPMQRTALGLHPTMRWTIRFGKWLATTRVRALRASRWHATERGDAREEEETVRTGRGENTVYVALQHMKNHVWREIWPAMPSDARQYWRLVTNQVMSLFDGGGGGMKDAAGAAGRAAGREAARESASHGQSEAAQRAASERASAEASRRTMAELREATTKPCTRQHLFQVGEYQMQDTQLLEPFEVNVAFIMNAYLCFARQTGHELPPLTMGDLSIAADVLLRGLGGAGVMTEGDFEALIRMEMMRIGTLAMVRLLLRCGSFRACYSKLSEASAAALRRKVAEPSGFAGLELEDTGYETLAALVAACRADGWVLDKAALDRPLFPGVDEATGFFLFTESFDVQRLCRRLIETGRQLGMARHKVGAWSLRKDACEQPASAGHGAVAARVLGHRQVNSRTMDRVYRADLRTRDLGAYWMRRDALGSVERAPLTSLSASRVPEVGGVRGFGDLPRACPERQAARSDAKVAEASEEVAGARRKLQQRLGVAQLPRCFKASARAAGGGEEVDEYEAAQRRLLNRKGEAERDAVEAHQLWLYKEGQERLRAAPALVVRKRPEGAATHSELYPGLATLAASEPELHGNDGFFLEAADSADSDGDGATVCTMLRAHLRLFPWQAHVWARLGVCQAAEACADLDGEPLPLTRQAAFDLYTSAAEEQGPAPARASCATTPVERRALERLRESEAALELAEWLGGAASATAAREAVLSLLAPPRLCATDAQALADGGTALVRAAIAALADPDRLTAPGGPFRKLCTVPNLVVRVEGSGPSATSLRLALAGLRVCGVVTLVSDPPMSGAALERLQASVDAEFAVESGSCRGDGDVCLAASADSVTDRLAPRDRGRLELKLPARPPFVLDAPIGGGPSALRQVVGLMLRHRHVELDTFSVVRASPGSADQVWHMDVDDLFRDDANFHRDAAGANLPPAGLVAMVPLTSLELGNGSNGPTEFIPGSHLRYSLGGAGESGLWWPSAVDLLNGRPASLSASLLQRGVRDQRGRLSTLTFAAPAGATVLFDIRLAHRGTANRSPRHRDVLYLSVAQRWFADRVNFNERQTGAWHALDPGLQSLLRRVDHEQYVHDLEAEVAHLRELCGGSQAAV</sequence>
<feature type="compositionally biased region" description="Basic and acidic residues" evidence="1">
    <location>
        <begin position="173"/>
        <end position="185"/>
    </location>
</feature>
<evidence type="ECO:0000313" key="2">
    <source>
        <dbReference type="EnsemblProtists" id="EOD12647"/>
    </source>
</evidence>
<dbReference type="InterPro" id="IPR051961">
    <property type="entry name" value="Fungal_Metabolite_Diox"/>
</dbReference>
<dbReference type="Proteomes" id="UP000013827">
    <property type="component" value="Unassembled WGS sequence"/>
</dbReference>
<feature type="compositionally biased region" description="Basic and acidic residues" evidence="1">
    <location>
        <begin position="406"/>
        <end position="426"/>
    </location>
</feature>
<feature type="region of interest" description="Disordered" evidence="1">
    <location>
        <begin position="218"/>
        <end position="243"/>
    </location>
</feature>
<feature type="compositionally biased region" description="Low complexity" evidence="1">
    <location>
        <begin position="375"/>
        <end position="384"/>
    </location>
</feature>
<dbReference type="KEGG" id="ehx:EMIHUDRAFT_104156"/>
<organism evidence="2 3">
    <name type="scientific">Emiliania huxleyi (strain CCMP1516)</name>
    <dbReference type="NCBI Taxonomy" id="280463"/>
    <lineage>
        <taxon>Eukaryota</taxon>
        <taxon>Haptista</taxon>
        <taxon>Haptophyta</taxon>
        <taxon>Prymnesiophyceae</taxon>
        <taxon>Isochrysidales</taxon>
        <taxon>Noelaerhabdaceae</taxon>
        <taxon>Emiliania</taxon>
    </lineage>
</organism>
<dbReference type="PaxDb" id="2903-EOD12647"/>
<feature type="compositionally biased region" description="Basic and acidic residues" evidence="1">
    <location>
        <begin position="385"/>
        <end position="394"/>
    </location>
</feature>
<reference evidence="2" key="2">
    <citation type="submission" date="2024-10" db="UniProtKB">
        <authorList>
            <consortium name="EnsemblProtists"/>
        </authorList>
    </citation>
    <scope>IDENTIFICATION</scope>
</reference>